<comment type="similarity">
    <text evidence="3 12">Belongs to the flavoprotein pyridine nucleotide cytochrome reductase family.</text>
</comment>
<keyword evidence="5" id="KW-0472">Membrane</keyword>
<evidence type="ECO:0000313" key="14">
    <source>
        <dbReference type="EMBL" id="EIW87194.1"/>
    </source>
</evidence>
<dbReference type="Gene3D" id="3.40.50.80">
    <property type="entry name" value="Nucleotide-binding domain of ferredoxin-NADP reductase (FNR) module"/>
    <property type="match status" value="1"/>
</dbReference>
<evidence type="ECO:0000256" key="5">
    <source>
        <dbReference type="ARBA" id="ARBA00022787"/>
    </source>
</evidence>
<dbReference type="Pfam" id="PF00970">
    <property type="entry name" value="FAD_binding_6"/>
    <property type="match status" value="1"/>
</dbReference>
<dbReference type="CDD" id="cd06183">
    <property type="entry name" value="cyt_b5_reduct_like"/>
    <property type="match status" value="1"/>
</dbReference>
<protein>
    <recommendedName>
        <fullName evidence="12">NADH-cytochrome b5 reductase</fullName>
        <ecNumber evidence="12">1.6.2.2</ecNumber>
    </recommendedName>
</protein>
<keyword evidence="8 12" id="KW-0520">NAD</keyword>
<feature type="binding site" evidence="11">
    <location>
        <position position="148"/>
    </location>
    <ligand>
        <name>FAD</name>
        <dbReference type="ChEBI" id="CHEBI:57692"/>
    </ligand>
</feature>
<dbReference type="GeneID" id="19209909"/>
<feature type="binding site" evidence="11">
    <location>
        <position position="158"/>
    </location>
    <ligand>
        <name>FAD</name>
        <dbReference type="ChEBI" id="CHEBI:57692"/>
    </ligand>
</feature>
<dbReference type="OrthoDB" id="432685at2759"/>
<evidence type="ECO:0000256" key="11">
    <source>
        <dbReference type="PIRSR" id="PIRSR601834-1"/>
    </source>
</evidence>
<evidence type="ECO:0000256" key="7">
    <source>
        <dbReference type="ARBA" id="ARBA00023002"/>
    </source>
</evidence>
<organism evidence="14 15">
    <name type="scientific">Coniophora puteana (strain RWD-64-598)</name>
    <name type="common">Brown rot fungus</name>
    <dbReference type="NCBI Taxonomy" id="741705"/>
    <lineage>
        <taxon>Eukaryota</taxon>
        <taxon>Fungi</taxon>
        <taxon>Dikarya</taxon>
        <taxon>Basidiomycota</taxon>
        <taxon>Agaricomycotina</taxon>
        <taxon>Agaricomycetes</taxon>
        <taxon>Agaricomycetidae</taxon>
        <taxon>Boletales</taxon>
        <taxon>Coniophorineae</taxon>
        <taxon>Coniophoraceae</taxon>
        <taxon>Coniophora</taxon>
    </lineage>
</organism>
<dbReference type="RefSeq" id="XP_007762853.1">
    <property type="nucleotide sequence ID" value="XM_007764663.1"/>
</dbReference>
<dbReference type="InterPro" id="IPR008333">
    <property type="entry name" value="Cbr1-like_FAD-bd_dom"/>
</dbReference>
<proteinExistence type="inferred from homology"/>
<sequence>MSFIRGAVTARTLARGVRFNSSQAAPQKSNSNLALYLTGAGALGLGAYAYTSFGGESAAPKAAVQEKSPLDPKNWVNFKLKKVEPYNHNTAKFVLELPDNQASLMPITSCVYLRAANPDDLVDDKGKPVIRPYTPISTSDAKGEFIFLIKKYDTGVASKYIHTLKEGDSLAVKGPIPKLAWKTNEFEQVGMVAGGSGITPMYQLLVHALRDKENKTKFKLIYANVSEGDILLKQEFADLKKKYPDNFDVIYTLDKPSKGWTGPTGYVNAELIKKHLASPDLKEKVKVFVCGPPPQMEALAGDKAGRDQGEFKGILKQMGYTQEQVFKF</sequence>
<comment type="subcellular location">
    <subcellularLocation>
        <location evidence="2">Mitochondrion outer membrane</location>
        <topology evidence="2">Single-pass membrane protein</topology>
    </subcellularLocation>
</comment>
<dbReference type="OMA" id="KGPEMQK"/>
<keyword evidence="4 11" id="KW-0285">Flavoprotein</keyword>
<dbReference type="EMBL" id="JH711573">
    <property type="protein sequence ID" value="EIW87194.1"/>
    <property type="molecule type" value="Genomic_DNA"/>
</dbReference>
<dbReference type="InterPro" id="IPR001709">
    <property type="entry name" value="Flavoprot_Pyr_Nucl_cyt_Rdtase"/>
</dbReference>
<evidence type="ECO:0000256" key="9">
    <source>
        <dbReference type="ARBA" id="ARBA00023128"/>
    </source>
</evidence>
<dbReference type="GO" id="GO:0005741">
    <property type="term" value="C:mitochondrial outer membrane"/>
    <property type="evidence" value="ECO:0007669"/>
    <property type="project" value="UniProtKB-SubCell"/>
</dbReference>
<evidence type="ECO:0000256" key="2">
    <source>
        <dbReference type="ARBA" id="ARBA00004572"/>
    </source>
</evidence>
<comment type="caution">
    <text evidence="14">The sequence shown here is derived from an EMBL/GenBank/DDBJ whole genome shotgun (WGS) entry which is preliminary data.</text>
</comment>
<dbReference type="FunFam" id="3.40.50.80:FF:000009">
    <property type="entry name" value="NADH-cytochrome b5 reductase"/>
    <property type="match status" value="1"/>
</dbReference>
<evidence type="ECO:0000256" key="12">
    <source>
        <dbReference type="RuleBase" id="RU361226"/>
    </source>
</evidence>
<feature type="binding site" evidence="11">
    <location>
        <position position="132"/>
    </location>
    <ligand>
        <name>FAD</name>
        <dbReference type="ChEBI" id="CHEBI:57692"/>
    </ligand>
</feature>
<dbReference type="PRINTS" id="PR00406">
    <property type="entry name" value="CYTB5RDTASE"/>
</dbReference>
<dbReference type="PANTHER" id="PTHR19370">
    <property type="entry name" value="NADH-CYTOCHROME B5 REDUCTASE"/>
    <property type="match status" value="1"/>
</dbReference>
<keyword evidence="9" id="KW-0496">Mitochondrion</keyword>
<evidence type="ECO:0000256" key="10">
    <source>
        <dbReference type="ARBA" id="ARBA00047682"/>
    </source>
</evidence>
<dbReference type="Pfam" id="PF00175">
    <property type="entry name" value="NAD_binding_1"/>
    <property type="match status" value="1"/>
</dbReference>
<gene>
    <name evidence="14" type="ORF">CONPUDRAFT_79348</name>
</gene>
<evidence type="ECO:0000256" key="4">
    <source>
        <dbReference type="ARBA" id="ARBA00022630"/>
    </source>
</evidence>
<evidence type="ECO:0000256" key="3">
    <source>
        <dbReference type="ARBA" id="ARBA00006105"/>
    </source>
</evidence>
<dbReference type="PROSITE" id="PS51384">
    <property type="entry name" value="FAD_FR"/>
    <property type="match status" value="1"/>
</dbReference>
<dbReference type="InterPro" id="IPR001433">
    <property type="entry name" value="OxRdtase_FAD/NAD-bd"/>
</dbReference>
<feature type="domain" description="FAD-binding FR-type" evidence="13">
    <location>
        <begin position="73"/>
        <end position="182"/>
    </location>
</feature>
<feature type="binding site" evidence="11">
    <location>
        <position position="133"/>
    </location>
    <ligand>
        <name>FAD</name>
        <dbReference type="ChEBI" id="CHEBI:57692"/>
    </ligand>
</feature>
<keyword evidence="6 11" id="KW-0274">FAD</keyword>
<dbReference type="InterPro" id="IPR001834">
    <property type="entry name" value="CBR-like"/>
</dbReference>
<dbReference type="Gene3D" id="2.40.30.10">
    <property type="entry name" value="Translation factors"/>
    <property type="match status" value="1"/>
</dbReference>
<accession>A0A5M3N7W5</accession>
<dbReference type="Proteomes" id="UP000053558">
    <property type="component" value="Unassembled WGS sequence"/>
</dbReference>
<dbReference type="InterPro" id="IPR017927">
    <property type="entry name" value="FAD-bd_FR_type"/>
</dbReference>
<dbReference type="PANTHER" id="PTHR19370:SF171">
    <property type="entry name" value="NADH-CYTOCHROME B5 REDUCTASE 2"/>
    <property type="match status" value="1"/>
</dbReference>
<dbReference type="EC" id="1.6.2.2" evidence="12"/>
<comment type="catalytic activity">
    <reaction evidence="10 12">
        <text>2 Fe(III)-[cytochrome b5] + NADH = 2 Fe(II)-[cytochrome b5] + NAD(+) + H(+)</text>
        <dbReference type="Rhea" id="RHEA:46680"/>
        <dbReference type="Rhea" id="RHEA-COMP:10438"/>
        <dbReference type="Rhea" id="RHEA-COMP:10439"/>
        <dbReference type="ChEBI" id="CHEBI:15378"/>
        <dbReference type="ChEBI" id="CHEBI:29033"/>
        <dbReference type="ChEBI" id="CHEBI:29034"/>
        <dbReference type="ChEBI" id="CHEBI:57540"/>
        <dbReference type="ChEBI" id="CHEBI:57945"/>
        <dbReference type="EC" id="1.6.2.2"/>
    </reaction>
</comment>
<dbReference type="SUPFAM" id="SSF63380">
    <property type="entry name" value="Riboflavin synthase domain-like"/>
    <property type="match status" value="1"/>
</dbReference>
<dbReference type="SUPFAM" id="SSF52343">
    <property type="entry name" value="Ferredoxin reductase-like, C-terminal NADP-linked domain"/>
    <property type="match status" value="1"/>
</dbReference>
<dbReference type="InterPro" id="IPR039261">
    <property type="entry name" value="FNR_nucleotide-bd"/>
</dbReference>
<reference evidence="15" key="1">
    <citation type="journal article" date="2012" name="Science">
        <title>The Paleozoic origin of enzymatic lignin decomposition reconstructed from 31 fungal genomes.</title>
        <authorList>
            <person name="Floudas D."/>
            <person name="Binder M."/>
            <person name="Riley R."/>
            <person name="Barry K."/>
            <person name="Blanchette R.A."/>
            <person name="Henrissat B."/>
            <person name="Martinez A.T."/>
            <person name="Otillar R."/>
            <person name="Spatafora J.W."/>
            <person name="Yadav J.S."/>
            <person name="Aerts A."/>
            <person name="Benoit I."/>
            <person name="Boyd A."/>
            <person name="Carlson A."/>
            <person name="Copeland A."/>
            <person name="Coutinho P.M."/>
            <person name="de Vries R.P."/>
            <person name="Ferreira P."/>
            <person name="Findley K."/>
            <person name="Foster B."/>
            <person name="Gaskell J."/>
            <person name="Glotzer D."/>
            <person name="Gorecki P."/>
            <person name="Heitman J."/>
            <person name="Hesse C."/>
            <person name="Hori C."/>
            <person name="Igarashi K."/>
            <person name="Jurgens J.A."/>
            <person name="Kallen N."/>
            <person name="Kersten P."/>
            <person name="Kohler A."/>
            <person name="Kuees U."/>
            <person name="Kumar T.K.A."/>
            <person name="Kuo A."/>
            <person name="LaButti K."/>
            <person name="Larrondo L.F."/>
            <person name="Lindquist E."/>
            <person name="Ling A."/>
            <person name="Lombard V."/>
            <person name="Lucas S."/>
            <person name="Lundell T."/>
            <person name="Martin R."/>
            <person name="McLaughlin D.J."/>
            <person name="Morgenstern I."/>
            <person name="Morin E."/>
            <person name="Murat C."/>
            <person name="Nagy L.G."/>
            <person name="Nolan M."/>
            <person name="Ohm R.A."/>
            <person name="Patyshakuliyeva A."/>
            <person name="Rokas A."/>
            <person name="Ruiz-Duenas F.J."/>
            <person name="Sabat G."/>
            <person name="Salamov A."/>
            <person name="Samejima M."/>
            <person name="Schmutz J."/>
            <person name="Slot J.C."/>
            <person name="St John F."/>
            <person name="Stenlid J."/>
            <person name="Sun H."/>
            <person name="Sun S."/>
            <person name="Syed K."/>
            <person name="Tsang A."/>
            <person name="Wiebenga A."/>
            <person name="Young D."/>
            <person name="Pisabarro A."/>
            <person name="Eastwood D.C."/>
            <person name="Martin F."/>
            <person name="Cullen D."/>
            <person name="Grigoriev I.V."/>
            <person name="Hibbett D.S."/>
        </authorList>
    </citation>
    <scope>NUCLEOTIDE SEQUENCE [LARGE SCALE GENOMIC DNA]</scope>
    <source>
        <strain evidence="15">RWD-64-598 SS2</strain>
    </source>
</reference>
<evidence type="ECO:0000256" key="8">
    <source>
        <dbReference type="ARBA" id="ARBA00023027"/>
    </source>
</evidence>
<dbReference type="GO" id="GO:0090524">
    <property type="term" value="F:cytochrome-b5 reductase activity, acting on NADH"/>
    <property type="evidence" value="ECO:0007669"/>
    <property type="project" value="UniProtKB-EC"/>
</dbReference>
<dbReference type="PRINTS" id="PR00371">
    <property type="entry name" value="FPNCR"/>
</dbReference>
<dbReference type="InterPro" id="IPR017938">
    <property type="entry name" value="Riboflavin_synthase-like_b-brl"/>
</dbReference>
<keyword evidence="7 12" id="KW-0560">Oxidoreductase</keyword>
<feature type="binding site" evidence="11">
    <location>
        <position position="131"/>
    </location>
    <ligand>
        <name>FAD</name>
        <dbReference type="ChEBI" id="CHEBI:57692"/>
    </ligand>
</feature>
<comment type="cofactor">
    <cofactor evidence="1 11 12">
        <name>FAD</name>
        <dbReference type="ChEBI" id="CHEBI:57692"/>
    </cofactor>
</comment>
<evidence type="ECO:0000256" key="1">
    <source>
        <dbReference type="ARBA" id="ARBA00001974"/>
    </source>
</evidence>
<evidence type="ECO:0000256" key="6">
    <source>
        <dbReference type="ARBA" id="ARBA00022827"/>
    </source>
</evidence>
<evidence type="ECO:0000259" key="13">
    <source>
        <dbReference type="PROSITE" id="PS51384"/>
    </source>
</evidence>
<evidence type="ECO:0000313" key="15">
    <source>
        <dbReference type="Proteomes" id="UP000053558"/>
    </source>
</evidence>
<dbReference type="AlphaFoldDB" id="A0A5M3N7W5"/>
<keyword evidence="15" id="KW-1185">Reference proteome</keyword>
<feature type="binding site" evidence="11">
    <location>
        <position position="199"/>
    </location>
    <ligand>
        <name>FAD</name>
        <dbReference type="ChEBI" id="CHEBI:57692"/>
    </ligand>
</feature>
<keyword evidence="5" id="KW-1000">Mitochondrion outer membrane</keyword>
<feature type="binding site" evidence="11">
    <location>
        <position position="150"/>
    </location>
    <ligand>
        <name>FAD</name>
        <dbReference type="ChEBI" id="CHEBI:57692"/>
    </ligand>
</feature>
<dbReference type="KEGG" id="cput:CONPUDRAFT_79348"/>
<name>A0A5M3N7W5_CONPW</name>